<organism evidence="2 3">
    <name type="scientific">Tritrichomonas musculus</name>
    <dbReference type="NCBI Taxonomy" id="1915356"/>
    <lineage>
        <taxon>Eukaryota</taxon>
        <taxon>Metamonada</taxon>
        <taxon>Parabasalia</taxon>
        <taxon>Tritrichomonadida</taxon>
        <taxon>Tritrichomonadidae</taxon>
        <taxon>Tritrichomonas</taxon>
    </lineage>
</organism>
<dbReference type="InterPro" id="IPR008271">
    <property type="entry name" value="Ser/Thr_kinase_AS"/>
</dbReference>
<evidence type="ECO:0000313" key="2">
    <source>
        <dbReference type="EMBL" id="KAK8897680.1"/>
    </source>
</evidence>
<comment type="caution">
    <text evidence="2">The sequence shown here is derived from an EMBL/GenBank/DDBJ whole genome shotgun (WGS) entry which is preliminary data.</text>
</comment>
<dbReference type="PROSITE" id="PS00108">
    <property type="entry name" value="PROTEIN_KINASE_ST"/>
    <property type="match status" value="1"/>
</dbReference>
<dbReference type="SMART" id="SM00220">
    <property type="entry name" value="S_TKc"/>
    <property type="match status" value="1"/>
</dbReference>
<evidence type="ECO:0000313" key="3">
    <source>
        <dbReference type="Proteomes" id="UP001470230"/>
    </source>
</evidence>
<accession>A0ABR2L612</accession>
<dbReference type="Gene3D" id="1.10.510.10">
    <property type="entry name" value="Transferase(Phosphotransferase) domain 1"/>
    <property type="match status" value="1"/>
</dbReference>
<keyword evidence="3" id="KW-1185">Reference proteome</keyword>
<dbReference type="Pfam" id="PF00069">
    <property type="entry name" value="Pkinase"/>
    <property type="match status" value="1"/>
</dbReference>
<dbReference type="InterPro" id="IPR000719">
    <property type="entry name" value="Prot_kinase_dom"/>
</dbReference>
<dbReference type="InterPro" id="IPR051564">
    <property type="entry name" value="LRR_receptor-like_kinase"/>
</dbReference>
<feature type="domain" description="Protein kinase" evidence="1">
    <location>
        <begin position="1"/>
        <end position="152"/>
    </location>
</feature>
<evidence type="ECO:0000259" key="1">
    <source>
        <dbReference type="PROSITE" id="PS50011"/>
    </source>
</evidence>
<sequence>MQLWRPFLCLLGRAQAQRKLIIIYGIACALSYLHENKVLHRDLKPANIFLDDLFYPKLSGFNIAKIIKSDSFVKSEKIKGTPAYLAPEVYMRKEYSKFSDVYSFGLIIYELLTMKKAFETFNSPKEIRRIIVDKNYQPNIDIPMNKTYRQIN</sequence>
<dbReference type="Proteomes" id="UP001470230">
    <property type="component" value="Unassembled WGS sequence"/>
</dbReference>
<dbReference type="PROSITE" id="PS50011">
    <property type="entry name" value="PROTEIN_KINASE_DOM"/>
    <property type="match status" value="1"/>
</dbReference>
<name>A0ABR2L612_9EUKA</name>
<dbReference type="PANTHER" id="PTHR48055">
    <property type="entry name" value="LEUCINE-RICH REPEAT RECEPTOR PROTEIN KINASE EMS1"/>
    <property type="match status" value="1"/>
</dbReference>
<dbReference type="InterPro" id="IPR011009">
    <property type="entry name" value="Kinase-like_dom_sf"/>
</dbReference>
<dbReference type="SUPFAM" id="SSF56112">
    <property type="entry name" value="Protein kinase-like (PK-like)"/>
    <property type="match status" value="1"/>
</dbReference>
<dbReference type="EMBL" id="JAPFFF010000002">
    <property type="protein sequence ID" value="KAK8897680.1"/>
    <property type="molecule type" value="Genomic_DNA"/>
</dbReference>
<protein>
    <recommendedName>
        <fullName evidence="1">Protein kinase domain-containing protein</fullName>
    </recommendedName>
</protein>
<reference evidence="2 3" key="1">
    <citation type="submission" date="2024-04" db="EMBL/GenBank/DDBJ databases">
        <title>Tritrichomonas musculus Genome.</title>
        <authorList>
            <person name="Alves-Ferreira E."/>
            <person name="Grigg M."/>
            <person name="Lorenzi H."/>
            <person name="Galac M."/>
        </authorList>
    </citation>
    <scope>NUCLEOTIDE SEQUENCE [LARGE SCALE GENOMIC DNA]</scope>
    <source>
        <strain evidence="2 3">EAF2021</strain>
    </source>
</reference>
<gene>
    <name evidence="2" type="ORF">M9Y10_015644</name>
</gene>
<proteinExistence type="predicted"/>
<dbReference type="PANTHER" id="PTHR48055:SF46">
    <property type="entry name" value="LEUCINE-RICH REPEAT SERINE_THREONINE-PROTEIN KINASE 1"/>
    <property type="match status" value="1"/>
</dbReference>